<keyword evidence="2" id="KW-1185">Reference proteome</keyword>
<protein>
    <submittedName>
        <fullName evidence="1">Uncharacterized protein</fullName>
    </submittedName>
</protein>
<accession>A0A6G1LHW9</accession>
<sequence>MCGLSSKAALEKERRWWCLLLGGVETHLSRVRSAHVSDDESLNDVYILHFSRLITRRTLRTHLHLFHNRIDDPRLHLTSTSAPTQHKSIAGNFSGNNRHNGSAAKCLVQIHGPPAELNTPHKTGTRSGTTRALPPFTTHIGRHDARHRAQFTPHSHSRLASCHRQGFLCAGLSAGPLRKVSQYAPQQLERAITCQHLAKRDNAFVACLSQMLG</sequence>
<dbReference type="EMBL" id="ML995814">
    <property type="protein sequence ID" value="KAF2772553.1"/>
    <property type="molecule type" value="Genomic_DNA"/>
</dbReference>
<dbReference type="Proteomes" id="UP000799436">
    <property type="component" value="Unassembled WGS sequence"/>
</dbReference>
<gene>
    <name evidence="1" type="ORF">EJ03DRAFT_187587</name>
</gene>
<dbReference type="AlphaFoldDB" id="A0A6G1LHW9"/>
<proteinExistence type="predicted"/>
<organism evidence="1 2">
    <name type="scientific">Teratosphaeria nubilosa</name>
    <dbReference type="NCBI Taxonomy" id="161662"/>
    <lineage>
        <taxon>Eukaryota</taxon>
        <taxon>Fungi</taxon>
        <taxon>Dikarya</taxon>
        <taxon>Ascomycota</taxon>
        <taxon>Pezizomycotina</taxon>
        <taxon>Dothideomycetes</taxon>
        <taxon>Dothideomycetidae</taxon>
        <taxon>Mycosphaerellales</taxon>
        <taxon>Teratosphaeriaceae</taxon>
        <taxon>Teratosphaeria</taxon>
    </lineage>
</organism>
<evidence type="ECO:0000313" key="1">
    <source>
        <dbReference type="EMBL" id="KAF2772553.1"/>
    </source>
</evidence>
<reference evidence="1" key="1">
    <citation type="journal article" date="2020" name="Stud. Mycol.">
        <title>101 Dothideomycetes genomes: a test case for predicting lifestyles and emergence of pathogens.</title>
        <authorList>
            <person name="Haridas S."/>
            <person name="Albert R."/>
            <person name="Binder M."/>
            <person name="Bloem J."/>
            <person name="Labutti K."/>
            <person name="Salamov A."/>
            <person name="Andreopoulos B."/>
            <person name="Baker S."/>
            <person name="Barry K."/>
            <person name="Bills G."/>
            <person name="Bluhm B."/>
            <person name="Cannon C."/>
            <person name="Castanera R."/>
            <person name="Culley D."/>
            <person name="Daum C."/>
            <person name="Ezra D."/>
            <person name="Gonzalez J."/>
            <person name="Henrissat B."/>
            <person name="Kuo A."/>
            <person name="Liang C."/>
            <person name="Lipzen A."/>
            <person name="Lutzoni F."/>
            <person name="Magnuson J."/>
            <person name="Mondo S."/>
            <person name="Nolan M."/>
            <person name="Ohm R."/>
            <person name="Pangilinan J."/>
            <person name="Park H.-J."/>
            <person name="Ramirez L."/>
            <person name="Alfaro M."/>
            <person name="Sun H."/>
            <person name="Tritt A."/>
            <person name="Yoshinaga Y."/>
            <person name="Zwiers L.-H."/>
            <person name="Turgeon B."/>
            <person name="Goodwin S."/>
            <person name="Spatafora J."/>
            <person name="Crous P."/>
            <person name="Grigoriev I."/>
        </authorList>
    </citation>
    <scope>NUCLEOTIDE SEQUENCE</scope>
    <source>
        <strain evidence="1">CBS 116005</strain>
    </source>
</reference>
<name>A0A6G1LHW9_9PEZI</name>
<evidence type="ECO:0000313" key="2">
    <source>
        <dbReference type="Proteomes" id="UP000799436"/>
    </source>
</evidence>